<dbReference type="Proteomes" id="UP000703269">
    <property type="component" value="Unassembled WGS sequence"/>
</dbReference>
<protein>
    <submittedName>
        <fullName evidence="1">Uncharacterized protein</fullName>
    </submittedName>
</protein>
<dbReference type="OrthoDB" id="2804045at2759"/>
<evidence type="ECO:0000313" key="2">
    <source>
        <dbReference type="Proteomes" id="UP000703269"/>
    </source>
</evidence>
<organism evidence="1 2">
    <name type="scientific">Phanerochaete sordida</name>
    <dbReference type="NCBI Taxonomy" id="48140"/>
    <lineage>
        <taxon>Eukaryota</taxon>
        <taxon>Fungi</taxon>
        <taxon>Dikarya</taxon>
        <taxon>Basidiomycota</taxon>
        <taxon>Agaricomycotina</taxon>
        <taxon>Agaricomycetes</taxon>
        <taxon>Polyporales</taxon>
        <taxon>Phanerochaetaceae</taxon>
        <taxon>Phanerochaete</taxon>
    </lineage>
</organism>
<gene>
    <name evidence="1" type="ORF">PsYK624_098880</name>
</gene>
<dbReference type="EMBL" id="BPQB01000034">
    <property type="protein sequence ID" value="GJE93727.1"/>
    <property type="molecule type" value="Genomic_DNA"/>
</dbReference>
<accession>A0A9P3GDK0</accession>
<sequence>MRVAAPVQRDVAAAAYDAVGHGGQPDDRVAARDAERKLYNNIRTVDAILHNIPGASRTVRRISSIRAVVRLEVQVPPAGRRAGPRICSRRNEHIRLGEHCPRILRRPAGRVQRVHQCLRRAEPDKYVDLIVLQLTRSSALAADIIVLIATWMRTFTQWRESRRLHMKLSASTLLLRDGTLYFIALLAMNITQMATFWDTSINANIANVPLTSMPNVLVSRFLINLRQLGAAPDPNSTSTTDTGDLTFAAPARSGVLGDIGGSLDLGFGTPSLTASDASMDSAEIGLEDLQHGGSSL</sequence>
<proteinExistence type="predicted"/>
<name>A0A9P3GDK0_9APHY</name>
<dbReference type="AlphaFoldDB" id="A0A9P3GDK0"/>
<keyword evidence="2" id="KW-1185">Reference proteome</keyword>
<comment type="caution">
    <text evidence="1">The sequence shown here is derived from an EMBL/GenBank/DDBJ whole genome shotgun (WGS) entry which is preliminary data.</text>
</comment>
<reference evidence="1 2" key="1">
    <citation type="submission" date="2021-08" db="EMBL/GenBank/DDBJ databases">
        <title>Draft Genome Sequence of Phanerochaete sordida strain YK-624.</title>
        <authorList>
            <person name="Mori T."/>
            <person name="Dohra H."/>
            <person name="Suzuki T."/>
            <person name="Kawagishi H."/>
            <person name="Hirai H."/>
        </authorList>
    </citation>
    <scope>NUCLEOTIDE SEQUENCE [LARGE SCALE GENOMIC DNA]</scope>
    <source>
        <strain evidence="1 2">YK-624</strain>
    </source>
</reference>
<evidence type="ECO:0000313" key="1">
    <source>
        <dbReference type="EMBL" id="GJE93727.1"/>
    </source>
</evidence>